<organism evidence="3 4">
    <name type="scientific">Stylosanthes scabra</name>
    <dbReference type="NCBI Taxonomy" id="79078"/>
    <lineage>
        <taxon>Eukaryota</taxon>
        <taxon>Viridiplantae</taxon>
        <taxon>Streptophyta</taxon>
        <taxon>Embryophyta</taxon>
        <taxon>Tracheophyta</taxon>
        <taxon>Spermatophyta</taxon>
        <taxon>Magnoliopsida</taxon>
        <taxon>eudicotyledons</taxon>
        <taxon>Gunneridae</taxon>
        <taxon>Pentapetalae</taxon>
        <taxon>rosids</taxon>
        <taxon>fabids</taxon>
        <taxon>Fabales</taxon>
        <taxon>Fabaceae</taxon>
        <taxon>Papilionoideae</taxon>
        <taxon>50 kb inversion clade</taxon>
        <taxon>dalbergioids sensu lato</taxon>
        <taxon>Dalbergieae</taxon>
        <taxon>Pterocarpus clade</taxon>
        <taxon>Stylosanthes</taxon>
    </lineage>
</organism>
<gene>
    <name evidence="3" type="ORF">PIB30_082478</name>
</gene>
<keyword evidence="4" id="KW-1185">Reference proteome</keyword>
<name>A0ABU6XUA5_9FABA</name>
<evidence type="ECO:0000256" key="1">
    <source>
        <dbReference type="SAM" id="MobiDB-lite"/>
    </source>
</evidence>
<comment type="caution">
    <text evidence="3">The sequence shown here is derived from an EMBL/GenBank/DDBJ whole genome shotgun (WGS) entry which is preliminary data.</text>
</comment>
<feature type="region of interest" description="Disordered" evidence="1">
    <location>
        <begin position="126"/>
        <end position="227"/>
    </location>
</feature>
<dbReference type="InterPro" id="IPR058594">
    <property type="entry name" value="PB1-like_dom_pln"/>
</dbReference>
<evidence type="ECO:0000313" key="3">
    <source>
        <dbReference type="EMBL" id="MED6200163.1"/>
    </source>
</evidence>
<dbReference type="EMBL" id="JASCZI010212718">
    <property type="protein sequence ID" value="MED6200163.1"/>
    <property type="molecule type" value="Genomic_DNA"/>
</dbReference>
<reference evidence="3 4" key="1">
    <citation type="journal article" date="2023" name="Plants (Basel)">
        <title>Bridging the Gap: Combining Genomics and Transcriptomics Approaches to Understand Stylosanthes scabra, an Orphan Legume from the Brazilian Caatinga.</title>
        <authorList>
            <person name="Ferreira-Neto J.R.C."/>
            <person name="da Silva M.D."/>
            <person name="Binneck E."/>
            <person name="de Melo N.F."/>
            <person name="da Silva R.H."/>
            <person name="de Melo A.L.T.M."/>
            <person name="Pandolfi V."/>
            <person name="Bustamante F.O."/>
            <person name="Brasileiro-Vidal A.C."/>
            <person name="Benko-Iseppon A.M."/>
        </authorList>
    </citation>
    <scope>NUCLEOTIDE SEQUENCE [LARGE SCALE GENOMIC DNA]</scope>
    <source>
        <tissue evidence="3">Leaves</tissue>
    </source>
</reference>
<accession>A0ABU6XUA5</accession>
<feature type="domain" description="PB1-like" evidence="2">
    <location>
        <begin position="7"/>
        <end position="108"/>
    </location>
</feature>
<sequence>MGDMYAVAIYHHGGEFVRHPNGELEYANGNVDRLNDYELDIDKLNFRDLKTLCESLGYKSFKDLFWYDITAPELETGLNKITGDEGIRELIDWLKDNMENEFHIYIEHVVDKPILADMSGEKKAETVNLADSGSSSDDGYESAEDEAYKPPPCGYEDNSGDSSIGVNGKDIGTGNKEKAKKNPTRAAARPSVFGPSTGPSVFGPESDGVGGHEHAAGTSDPQGGRPRVRVYQPELVHLDDDIVYKYESETLHTPVSSDGEEYERLAWLEFNDE</sequence>
<evidence type="ECO:0000313" key="4">
    <source>
        <dbReference type="Proteomes" id="UP001341840"/>
    </source>
</evidence>
<proteinExistence type="predicted"/>
<protein>
    <recommendedName>
        <fullName evidence="2">PB1-like domain-containing protein</fullName>
    </recommendedName>
</protein>
<dbReference type="Pfam" id="PF26130">
    <property type="entry name" value="PB1-like"/>
    <property type="match status" value="1"/>
</dbReference>
<evidence type="ECO:0000259" key="2">
    <source>
        <dbReference type="Pfam" id="PF26130"/>
    </source>
</evidence>
<dbReference type="Proteomes" id="UP001341840">
    <property type="component" value="Unassembled WGS sequence"/>
</dbReference>